<name>A0A9Q0GP47_9MAGN</name>
<evidence type="ECO:0000256" key="1">
    <source>
        <dbReference type="SAM" id="MobiDB-lite"/>
    </source>
</evidence>
<reference evidence="2" key="1">
    <citation type="journal article" date="2023" name="Plant J.">
        <title>The genome of the king protea, Protea cynaroides.</title>
        <authorList>
            <person name="Chang J."/>
            <person name="Duong T.A."/>
            <person name="Schoeman C."/>
            <person name="Ma X."/>
            <person name="Roodt D."/>
            <person name="Barker N."/>
            <person name="Li Z."/>
            <person name="Van de Peer Y."/>
            <person name="Mizrachi E."/>
        </authorList>
    </citation>
    <scope>NUCLEOTIDE SEQUENCE</scope>
    <source>
        <tissue evidence="2">Young leaves</tissue>
    </source>
</reference>
<dbReference type="AlphaFoldDB" id="A0A9Q0GP47"/>
<protein>
    <submittedName>
        <fullName evidence="2">Uncharacterized protein</fullName>
    </submittedName>
</protein>
<evidence type="ECO:0000313" key="3">
    <source>
        <dbReference type="Proteomes" id="UP001141806"/>
    </source>
</evidence>
<feature type="region of interest" description="Disordered" evidence="1">
    <location>
        <begin position="220"/>
        <end position="243"/>
    </location>
</feature>
<dbReference type="Proteomes" id="UP001141806">
    <property type="component" value="Unassembled WGS sequence"/>
</dbReference>
<feature type="compositionally biased region" description="Acidic residues" evidence="1">
    <location>
        <begin position="232"/>
        <end position="243"/>
    </location>
</feature>
<keyword evidence="3" id="KW-1185">Reference proteome</keyword>
<organism evidence="2 3">
    <name type="scientific">Protea cynaroides</name>
    <dbReference type="NCBI Taxonomy" id="273540"/>
    <lineage>
        <taxon>Eukaryota</taxon>
        <taxon>Viridiplantae</taxon>
        <taxon>Streptophyta</taxon>
        <taxon>Embryophyta</taxon>
        <taxon>Tracheophyta</taxon>
        <taxon>Spermatophyta</taxon>
        <taxon>Magnoliopsida</taxon>
        <taxon>Proteales</taxon>
        <taxon>Proteaceae</taxon>
        <taxon>Protea</taxon>
    </lineage>
</organism>
<feature type="region of interest" description="Disordered" evidence="1">
    <location>
        <begin position="22"/>
        <end position="45"/>
    </location>
</feature>
<accession>A0A9Q0GP47</accession>
<sequence>MMMVGSLIFNLKKGQNRNVCSEEGQTLDSSKEPQQRRKATSNGFRASRSRRCALVPVGITTFTKLIERATAFEEVIKEQKASFSFPLVDFIYMRWKPLSQPGDEVSSRFCRYHRRPGHGTGFCKTLSSIIHDRLTSGELKYNSVEGAVVEILDPLISVSDIAFVLSYYCGSYYIGLLSGIRLQNEDPSYEIRHSSLLLPSGPPQRSSRLQNVDPIKYSELPVNKEDKSGPLDDNEEPWILEGL</sequence>
<dbReference type="EMBL" id="JAMYWD010000057">
    <property type="protein sequence ID" value="KAJ4949900.1"/>
    <property type="molecule type" value="Genomic_DNA"/>
</dbReference>
<comment type="caution">
    <text evidence="2">The sequence shown here is derived from an EMBL/GenBank/DDBJ whole genome shotgun (WGS) entry which is preliminary data.</text>
</comment>
<gene>
    <name evidence="2" type="ORF">NE237_008240</name>
</gene>
<evidence type="ECO:0000313" key="2">
    <source>
        <dbReference type="EMBL" id="KAJ4949900.1"/>
    </source>
</evidence>
<proteinExistence type="predicted"/>